<organism evidence="1 2">
    <name type="scientific">Candidatus Roizmanbacteria bacterium CG10_big_fil_rev_8_21_14_0_10_39_6</name>
    <dbReference type="NCBI Taxonomy" id="1974853"/>
    <lineage>
        <taxon>Bacteria</taxon>
        <taxon>Candidatus Roizmaniibacteriota</taxon>
    </lineage>
</organism>
<comment type="caution">
    <text evidence="1">The sequence shown here is derived from an EMBL/GenBank/DDBJ whole genome shotgun (WGS) entry which is preliminary data.</text>
</comment>
<dbReference type="AlphaFoldDB" id="A0A2M8KRR5"/>
<gene>
    <name evidence="1" type="ORF">COU88_04155</name>
</gene>
<reference evidence="2" key="1">
    <citation type="submission" date="2017-09" db="EMBL/GenBank/DDBJ databases">
        <title>Depth-based differentiation of microbial function through sediment-hosted aquifers and enrichment of novel symbionts in the deep terrestrial subsurface.</title>
        <authorList>
            <person name="Probst A.J."/>
            <person name="Ladd B."/>
            <person name="Jarett J.K."/>
            <person name="Geller-Mcgrath D.E."/>
            <person name="Sieber C.M.K."/>
            <person name="Emerson J.B."/>
            <person name="Anantharaman K."/>
            <person name="Thomas B.C."/>
            <person name="Malmstrom R."/>
            <person name="Stieglmeier M."/>
            <person name="Klingl A."/>
            <person name="Woyke T."/>
            <person name="Ryan C.M."/>
            <person name="Banfield J.F."/>
        </authorList>
    </citation>
    <scope>NUCLEOTIDE SEQUENCE [LARGE SCALE GENOMIC DNA]</scope>
</reference>
<dbReference type="PANTHER" id="PTHR35810:SF1">
    <property type="entry name" value="CYTOPLASMIC PROTEIN"/>
    <property type="match status" value="1"/>
</dbReference>
<accession>A0A2M8KRR5</accession>
<evidence type="ECO:0000313" key="1">
    <source>
        <dbReference type="EMBL" id="PJE62593.1"/>
    </source>
</evidence>
<dbReference type="Proteomes" id="UP000229554">
    <property type="component" value="Unassembled WGS sequence"/>
</dbReference>
<feature type="non-terminal residue" evidence="1">
    <location>
        <position position="91"/>
    </location>
</feature>
<proteinExistence type="predicted"/>
<evidence type="ECO:0000313" key="2">
    <source>
        <dbReference type="Proteomes" id="UP000229554"/>
    </source>
</evidence>
<name>A0A2M8KRR5_9BACT</name>
<dbReference type="EMBL" id="PFED01000167">
    <property type="protein sequence ID" value="PJE62593.1"/>
    <property type="molecule type" value="Genomic_DNA"/>
</dbReference>
<sequence length="91" mass="10337">MYCEGNIKMTKELAIRNSTAEFLIFTSQSKEDSIEVKYADENVWLTQALIAKLFDKGRSTITEHLTEIFKTGELDEKSACPDFRHTASDGK</sequence>
<protein>
    <submittedName>
        <fullName evidence="1">Cell filamentation protein Fic</fullName>
    </submittedName>
</protein>
<dbReference type="PANTHER" id="PTHR35810">
    <property type="entry name" value="CYTOPLASMIC PROTEIN-RELATED"/>
    <property type="match status" value="1"/>
</dbReference>